<dbReference type="Pfam" id="PF00005">
    <property type="entry name" value="ABC_tran"/>
    <property type="match status" value="2"/>
</dbReference>
<dbReference type="RefSeq" id="WP_063479751.1">
    <property type="nucleotide sequence ID" value="NZ_LWMH01000001.1"/>
</dbReference>
<dbReference type="CDD" id="cd03215">
    <property type="entry name" value="ABC_Carb_Monos_II"/>
    <property type="match status" value="1"/>
</dbReference>
<dbReference type="PROSITE" id="PS50893">
    <property type="entry name" value="ABC_TRANSPORTER_2"/>
    <property type="match status" value="2"/>
</dbReference>
<keyword evidence="4" id="KW-0762">Sugar transport</keyword>
<feature type="domain" description="ABC transporter" evidence="10">
    <location>
        <begin position="261"/>
        <end position="513"/>
    </location>
</feature>
<accession>A0A163MII5</accession>
<dbReference type="GO" id="GO:0005524">
    <property type="term" value="F:ATP binding"/>
    <property type="evidence" value="ECO:0007669"/>
    <property type="project" value="UniProtKB-KW"/>
</dbReference>
<evidence type="ECO:0000313" key="12">
    <source>
        <dbReference type="Proteomes" id="UP000076796"/>
    </source>
</evidence>
<dbReference type="CDD" id="cd03216">
    <property type="entry name" value="ABC_Carb_Monos_I"/>
    <property type="match status" value="1"/>
</dbReference>
<keyword evidence="9" id="KW-0472">Membrane</keyword>
<dbReference type="InterPro" id="IPR003593">
    <property type="entry name" value="AAA+_ATPase"/>
</dbReference>
<dbReference type="STRING" id="59843.A3958_14850"/>
<evidence type="ECO:0000256" key="6">
    <source>
        <dbReference type="ARBA" id="ARBA00022741"/>
    </source>
</evidence>
<comment type="caution">
    <text evidence="11">The sequence shown here is derived from an EMBL/GenBank/DDBJ whole genome shotgun (WGS) entry which is preliminary data.</text>
</comment>
<keyword evidence="8" id="KW-1278">Translocase</keyword>
<evidence type="ECO:0000256" key="4">
    <source>
        <dbReference type="ARBA" id="ARBA00022597"/>
    </source>
</evidence>
<dbReference type="FunFam" id="3.40.50.300:FF:000127">
    <property type="entry name" value="Ribose import ATP-binding protein RbsA"/>
    <property type="match status" value="1"/>
</dbReference>
<keyword evidence="12" id="KW-1185">Reference proteome</keyword>
<evidence type="ECO:0000256" key="3">
    <source>
        <dbReference type="ARBA" id="ARBA00022475"/>
    </source>
</evidence>
<dbReference type="GO" id="GO:0016887">
    <property type="term" value="F:ATP hydrolysis activity"/>
    <property type="evidence" value="ECO:0007669"/>
    <property type="project" value="InterPro"/>
</dbReference>
<dbReference type="GO" id="GO:0005886">
    <property type="term" value="C:plasma membrane"/>
    <property type="evidence" value="ECO:0007669"/>
    <property type="project" value="UniProtKB-SubCell"/>
</dbReference>
<evidence type="ECO:0000259" key="10">
    <source>
        <dbReference type="PROSITE" id="PS50893"/>
    </source>
</evidence>
<evidence type="ECO:0000256" key="8">
    <source>
        <dbReference type="ARBA" id="ARBA00022967"/>
    </source>
</evidence>
<dbReference type="SMART" id="SM00382">
    <property type="entry name" value="AAA"/>
    <property type="match status" value="2"/>
</dbReference>
<dbReference type="Gene3D" id="3.40.50.300">
    <property type="entry name" value="P-loop containing nucleotide triphosphate hydrolases"/>
    <property type="match status" value="2"/>
</dbReference>
<dbReference type="InterPro" id="IPR017871">
    <property type="entry name" value="ABC_transporter-like_CS"/>
</dbReference>
<proteinExistence type="predicted"/>
<reference evidence="11" key="1">
    <citation type="journal article" date="2016" name="Genome Announc.">
        <title>Draft genomes of two strains of Paenibacillus glucanolyticus with capability to degrade lignocellulose.</title>
        <authorList>
            <person name="Mathews S.L."/>
            <person name="Pawlak J."/>
            <person name="Grunden A.M."/>
        </authorList>
    </citation>
    <scope>NUCLEOTIDE SEQUENCE [LARGE SCALE GENOMIC DNA]</scope>
    <source>
        <strain evidence="11">SLM1</strain>
    </source>
</reference>
<comment type="subcellular location">
    <subcellularLocation>
        <location evidence="1">Cell membrane</location>
        <topology evidence="1">Peripheral membrane protein</topology>
    </subcellularLocation>
</comment>
<feature type="domain" description="ABC transporter" evidence="10">
    <location>
        <begin position="18"/>
        <end position="258"/>
    </location>
</feature>
<sequence length="515" mass="57131">METTAVTSTTLSTEAPLLQMKHISISFPGVKALTDVDFQTTAGTAHALIGANGAGKSTLMKILSGAYNHYEGEIWLDGREVQIRSPKEAKDLGIQIVYQEVDTALIPNLTVGENIMLDRTVHDMGRRHLIRWKELYQEAESILARMNIRVSGKKLISELTLAEKQMVLIARAVSKQCRILVLDEPTAPLSHSETEQLFKLVRKLKEDGVSIIFISHRLPELYEICDEITIMRDGQLVKSDRIANIDQPKVVEYMLGAKMDQQFPRIEREIGPTWFEVNNMLDSGKINGVNLHIRQGEIVGLAGLVGAGKTELCRAIFGASDTSTGEIRLGGSKLRIRSPHDAVRYGIALVPEERRREGVFVEEPVSVNLTAAVLSHFSKWGSWLSFGKEKQAAREMIERLGIKTPSEKARVRNLSGGNQQKVAIGKWLLVDADVYIFDEPTKGVDVGAKRDIFNLVAELAKRGKCVLYASSELSEIVGITDRVYVMYDGSITKELTTRSSHEEEILLYCTGGGLT</sequence>
<evidence type="ECO:0000256" key="9">
    <source>
        <dbReference type="ARBA" id="ARBA00023136"/>
    </source>
</evidence>
<dbReference type="InterPro" id="IPR003439">
    <property type="entry name" value="ABC_transporter-like_ATP-bd"/>
</dbReference>
<keyword evidence="5" id="KW-0677">Repeat</keyword>
<evidence type="ECO:0000313" key="11">
    <source>
        <dbReference type="EMBL" id="KZS49097.1"/>
    </source>
</evidence>
<evidence type="ECO:0000256" key="1">
    <source>
        <dbReference type="ARBA" id="ARBA00004202"/>
    </source>
</evidence>
<keyword evidence="2" id="KW-0813">Transport</keyword>
<keyword evidence="6" id="KW-0547">Nucleotide-binding</keyword>
<organism evidence="11 12">
    <name type="scientific">Paenibacillus glucanolyticus</name>
    <dbReference type="NCBI Taxonomy" id="59843"/>
    <lineage>
        <taxon>Bacteria</taxon>
        <taxon>Bacillati</taxon>
        <taxon>Bacillota</taxon>
        <taxon>Bacilli</taxon>
        <taxon>Bacillales</taxon>
        <taxon>Paenibacillaceae</taxon>
        <taxon>Paenibacillus</taxon>
    </lineage>
</organism>
<dbReference type="SUPFAM" id="SSF52540">
    <property type="entry name" value="P-loop containing nucleoside triphosphate hydrolases"/>
    <property type="match status" value="2"/>
</dbReference>
<dbReference type="PROSITE" id="PS00211">
    <property type="entry name" value="ABC_TRANSPORTER_1"/>
    <property type="match status" value="1"/>
</dbReference>
<name>A0A163MII5_9BACL</name>
<dbReference type="Proteomes" id="UP000076796">
    <property type="component" value="Unassembled WGS sequence"/>
</dbReference>
<evidence type="ECO:0000256" key="7">
    <source>
        <dbReference type="ARBA" id="ARBA00022840"/>
    </source>
</evidence>
<evidence type="ECO:0000256" key="2">
    <source>
        <dbReference type="ARBA" id="ARBA00022448"/>
    </source>
</evidence>
<keyword evidence="3" id="KW-1003">Cell membrane</keyword>
<dbReference type="AlphaFoldDB" id="A0A163MII5"/>
<dbReference type="InterPro" id="IPR050107">
    <property type="entry name" value="ABC_carbohydrate_import_ATPase"/>
</dbReference>
<dbReference type="InterPro" id="IPR027417">
    <property type="entry name" value="P-loop_NTPase"/>
</dbReference>
<dbReference type="EMBL" id="LWMH01000001">
    <property type="protein sequence ID" value="KZS49097.1"/>
    <property type="molecule type" value="Genomic_DNA"/>
</dbReference>
<dbReference type="PANTHER" id="PTHR43790:SF3">
    <property type="entry name" value="D-ALLOSE IMPORT ATP-BINDING PROTEIN ALSA-RELATED"/>
    <property type="match status" value="1"/>
</dbReference>
<keyword evidence="7" id="KW-0067">ATP-binding</keyword>
<gene>
    <name evidence="11" type="ORF">AWU65_15485</name>
</gene>
<dbReference type="PANTHER" id="PTHR43790">
    <property type="entry name" value="CARBOHYDRATE TRANSPORT ATP-BINDING PROTEIN MG119-RELATED"/>
    <property type="match status" value="1"/>
</dbReference>
<evidence type="ECO:0000256" key="5">
    <source>
        <dbReference type="ARBA" id="ARBA00022737"/>
    </source>
</evidence>
<protein>
    <submittedName>
        <fullName evidence="11">ABC transporter</fullName>
    </submittedName>
</protein>